<keyword evidence="9" id="KW-0472">Membrane</keyword>
<reference evidence="13 14" key="1">
    <citation type="submission" date="2015-05" db="EMBL/GenBank/DDBJ databases">
        <authorList>
            <person name="Tang B."/>
            <person name="Yu Y."/>
        </authorList>
    </citation>
    <scope>NUCLEOTIDE SEQUENCE [LARGE SCALE GENOMIC DNA]</scope>
    <source>
        <strain evidence="13 14">DSM 7029</strain>
    </source>
</reference>
<accession>A0A0G3BKJ7</accession>
<evidence type="ECO:0000313" key="13">
    <source>
        <dbReference type="EMBL" id="AKJ27070.1"/>
    </source>
</evidence>
<keyword evidence="4" id="KW-0808">Transferase</keyword>
<evidence type="ECO:0000256" key="2">
    <source>
        <dbReference type="ARBA" id="ARBA00012438"/>
    </source>
</evidence>
<evidence type="ECO:0000256" key="6">
    <source>
        <dbReference type="ARBA" id="ARBA00022777"/>
    </source>
</evidence>
<feature type="transmembrane region" description="Helical" evidence="9">
    <location>
        <begin position="141"/>
        <end position="162"/>
    </location>
</feature>
<dbReference type="Pfam" id="PF02518">
    <property type="entry name" value="HATPase_c"/>
    <property type="match status" value="1"/>
</dbReference>
<evidence type="ECO:0000259" key="12">
    <source>
        <dbReference type="Pfam" id="PF07730"/>
    </source>
</evidence>
<dbReference type="InterPro" id="IPR036890">
    <property type="entry name" value="HATPase_C_sf"/>
</dbReference>
<evidence type="ECO:0000256" key="10">
    <source>
        <dbReference type="SAM" id="SignalP"/>
    </source>
</evidence>
<dbReference type="Proteomes" id="UP000035352">
    <property type="component" value="Chromosome"/>
</dbReference>
<keyword evidence="5" id="KW-0547">Nucleotide-binding</keyword>
<evidence type="ECO:0000256" key="3">
    <source>
        <dbReference type="ARBA" id="ARBA00022553"/>
    </source>
</evidence>
<evidence type="ECO:0000256" key="4">
    <source>
        <dbReference type="ARBA" id="ARBA00022679"/>
    </source>
</evidence>
<evidence type="ECO:0000256" key="1">
    <source>
        <dbReference type="ARBA" id="ARBA00000085"/>
    </source>
</evidence>
<dbReference type="KEGG" id="pbh:AAW51_0379"/>
<dbReference type="STRING" id="413882.AAW51_0379"/>
<evidence type="ECO:0000256" key="9">
    <source>
        <dbReference type="SAM" id="Phobius"/>
    </source>
</evidence>
<dbReference type="InterPro" id="IPR003594">
    <property type="entry name" value="HATPase_dom"/>
</dbReference>
<organism evidence="13 14">
    <name type="scientific">Caldimonas brevitalea</name>
    <dbReference type="NCBI Taxonomy" id="413882"/>
    <lineage>
        <taxon>Bacteria</taxon>
        <taxon>Pseudomonadati</taxon>
        <taxon>Pseudomonadota</taxon>
        <taxon>Betaproteobacteria</taxon>
        <taxon>Burkholderiales</taxon>
        <taxon>Sphaerotilaceae</taxon>
        <taxon>Caldimonas</taxon>
    </lineage>
</organism>
<dbReference type="RefSeq" id="WP_169787965.1">
    <property type="nucleotide sequence ID" value="NZ_CP011371.1"/>
</dbReference>
<dbReference type="PANTHER" id="PTHR24421:SF10">
    <property type="entry name" value="NITRATE_NITRITE SENSOR PROTEIN NARQ"/>
    <property type="match status" value="1"/>
</dbReference>
<keyword evidence="9" id="KW-0812">Transmembrane</keyword>
<dbReference type="Pfam" id="PF07730">
    <property type="entry name" value="HisKA_3"/>
    <property type="match status" value="1"/>
</dbReference>
<keyword evidence="6 13" id="KW-0418">Kinase</keyword>
<keyword evidence="10" id="KW-0732">Signal</keyword>
<keyword evidence="8" id="KW-0902">Two-component regulatory system</keyword>
<keyword evidence="9" id="KW-1133">Transmembrane helix</keyword>
<dbReference type="EC" id="2.7.13.3" evidence="2"/>
<keyword evidence="14" id="KW-1185">Reference proteome</keyword>
<gene>
    <name evidence="13" type="ORF">AAW51_0379</name>
</gene>
<protein>
    <recommendedName>
        <fullName evidence="2">histidine kinase</fullName>
        <ecNumber evidence="2">2.7.13.3</ecNumber>
    </recommendedName>
</protein>
<dbReference type="GO" id="GO:0016020">
    <property type="term" value="C:membrane"/>
    <property type="evidence" value="ECO:0007669"/>
    <property type="project" value="InterPro"/>
</dbReference>
<keyword evidence="7" id="KW-0067">ATP-binding</keyword>
<dbReference type="Gene3D" id="6.10.340.10">
    <property type="match status" value="1"/>
</dbReference>
<dbReference type="EMBL" id="CP011371">
    <property type="protein sequence ID" value="AKJ27070.1"/>
    <property type="molecule type" value="Genomic_DNA"/>
</dbReference>
<dbReference type="GO" id="GO:0046983">
    <property type="term" value="F:protein dimerization activity"/>
    <property type="evidence" value="ECO:0007669"/>
    <property type="project" value="InterPro"/>
</dbReference>
<feature type="chain" id="PRO_5005183925" description="histidine kinase" evidence="10">
    <location>
        <begin position="20"/>
        <end position="454"/>
    </location>
</feature>
<dbReference type="AlphaFoldDB" id="A0A0G3BKJ7"/>
<evidence type="ECO:0000256" key="5">
    <source>
        <dbReference type="ARBA" id="ARBA00022741"/>
    </source>
</evidence>
<dbReference type="GO" id="GO:0000155">
    <property type="term" value="F:phosphorelay sensor kinase activity"/>
    <property type="evidence" value="ECO:0007669"/>
    <property type="project" value="InterPro"/>
</dbReference>
<dbReference type="InterPro" id="IPR050482">
    <property type="entry name" value="Sensor_HK_TwoCompSys"/>
</dbReference>
<comment type="catalytic activity">
    <reaction evidence="1">
        <text>ATP + protein L-histidine = ADP + protein N-phospho-L-histidine.</text>
        <dbReference type="EC" id="2.7.13.3"/>
    </reaction>
</comment>
<dbReference type="InterPro" id="IPR011712">
    <property type="entry name" value="Sig_transdc_His_kin_sub3_dim/P"/>
</dbReference>
<dbReference type="GO" id="GO:0005524">
    <property type="term" value="F:ATP binding"/>
    <property type="evidence" value="ECO:0007669"/>
    <property type="project" value="UniProtKB-KW"/>
</dbReference>
<dbReference type="Gene3D" id="3.30.565.10">
    <property type="entry name" value="Histidine kinase-like ATPase, C-terminal domain"/>
    <property type="match status" value="1"/>
</dbReference>
<dbReference type="Gene3D" id="1.20.5.1930">
    <property type="match status" value="1"/>
</dbReference>
<keyword evidence="3" id="KW-0597">Phosphoprotein</keyword>
<evidence type="ECO:0000256" key="8">
    <source>
        <dbReference type="ARBA" id="ARBA00023012"/>
    </source>
</evidence>
<dbReference type="SUPFAM" id="SSF55874">
    <property type="entry name" value="ATPase domain of HSP90 chaperone/DNA topoisomerase II/histidine kinase"/>
    <property type="match status" value="1"/>
</dbReference>
<feature type="signal peptide" evidence="10">
    <location>
        <begin position="1"/>
        <end position="19"/>
    </location>
</feature>
<sequence>MVLASTPLVAMLVASAAIAYMAIRGDGQAELQARAKLAASVLAESAQYDLIQGNKAAARRSMQAVVAADPSIKQIILLDARRNPLLAFGDVPQDELYASVEVPMQVVDSDQADPLTAAQHKGYVRVFVASPQLAGTKRVRLTMWIGALLAATSVCGALALYLSRHLGKPIEEASTSIQALARSVPTSAPAPVFRGDLGALQEAIEQITHHLASHQQRQQQEIAVQTRDLQAAVSAAARSARENQRLLAYGDRMVEEERQRIALELHDTINAELVSLRLRAETISLRAAASGQSEIESMARHIVEAAIDLYSNTRNIVTQLRPELLETLGLSGAVEEMVRRIDNTHPNCSFEYRSSVPGHELPSGLSITAFRVAQEAISNVIKHANAKRVAIALDHEDPPHRLRLVIADDGAGLKACDGEGSGFGMIGMRERVERQGGVFSVATSDAGTVITALL</sequence>
<feature type="domain" description="Histidine kinase/HSP90-like ATPase" evidence="11">
    <location>
        <begin position="368"/>
        <end position="452"/>
    </location>
</feature>
<evidence type="ECO:0000256" key="7">
    <source>
        <dbReference type="ARBA" id="ARBA00022840"/>
    </source>
</evidence>
<name>A0A0G3BKJ7_9BURK</name>
<dbReference type="PANTHER" id="PTHR24421">
    <property type="entry name" value="NITRATE/NITRITE SENSOR PROTEIN NARX-RELATED"/>
    <property type="match status" value="1"/>
</dbReference>
<feature type="domain" description="Signal transduction histidine kinase subgroup 3 dimerisation and phosphoacceptor" evidence="12">
    <location>
        <begin position="257"/>
        <end position="324"/>
    </location>
</feature>
<dbReference type="CDD" id="cd16917">
    <property type="entry name" value="HATPase_UhpB-NarQ-NarX-like"/>
    <property type="match status" value="1"/>
</dbReference>
<evidence type="ECO:0000259" key="11">
    <source>
        <dbReference type="Pfam" id="PF02518"/>
    </source>
</evidence>
<proteinExistence type="predicted"/>
<evidence type="ECO:0000313" key="14">
    <source>
        <dbReference type="Proteomes" id="UP000035352"/>
    </source>
</evidence>